<proteinExistence type="predicted"/>
<evidence type="ECO:0008006" key="3">
    <source>
        <dbReference type="Google" id="ProtNLM"/>
    </source>
</evidence>
<accession>A0A1I1GP33</accession>
<name>A0A1I1GP33_9GAMM</name>
<gene>
    <name evidence="1" type="ORF">SAMN05660443_1547</name>
</gene>
<dbReference type="AlphaFoldDB" id="A0A1I1GP33"/>
<reference evidence="1 2" key="1">
    <citation type="submission" date="2016-10" db="EMBL/GenBank/DDBJ databases">
        <authorList>
            <person name="de Groot N.N."/>
        </authorList>
    </citation>
    <scope>NUCLEOTIDE SEQUENCE [LARGE SCALE GENOMIC DNA]</scope>
    <source>
        <strain evidence="1 2">DSM 18438</strain>
    </source>
</reference>
<evidence type="ECO:0000313" key="1">
    <source>
        <dbReference type="EMBL" id="SFC13251.1"/>
    </source>
</evidence>
<sequence>MPSVYVRLKMSVSECLEFYQSQAPNARTYTIEGRSVIFPRRLLRTMVDSQGINGLFRITYDDQGRFVSIEKVST</sequence>
<dbReference type="Proteomes" id="UP000199058">
    <property type="component" value="Unassembled WGS sequence"/>
</dbReference>
<protein>
    <recommendedName>
        <fullName evidence="3">DUF2835 domain-containing protein</fullName>
    </recommendedName>
</protein>
<dbReference type="InterPro" id="IPR021363">
    <property type="entry name" value="DUF2835"/>
</dbReference>
<keyword evidence="2" id="KW-1185">Reference proteome</keyword>
<dbReference type="STRING" id="1122252.SAMN05660443_1547"/>
<dbReference type="Pfam" id="PF11197">
    <property type="entry name" value="DUF2835"/>
    <property type="match status" value="1"/>
</dbReference>
<dbReference type="EMBL" id="FOLH01000003">
    <property type="protein sequence ID" value="SFC13251.1"/>
    <property type="molecule type" value="Genomic_DNA"/>
</dbReference>
<organism evidence="1 2">
    <name type="scientific">Marinospirillum celere</name>
    <dbReference type="NCBI Taxonomy" id="1122252"/>
    <lineage>
        <taxon>Bacteria</taxon>
        <taxon>Pseudomonadati</taxon>
        <taxon>Pseudomonadota</taxon>
        <taxon>Gammaproteobacteria</taxon>
        <taxon>Oceanospirillales</taxon>
        <taxon>Oceanospirillaceae</taxon>
        <taxon>Marinospirillum</taxon>
    </lineage>
</organism>
<evidence type="ECO:0000313" key="2">
    <source>
        <dbReference type="Proteomes" id="UP000199058"/>
    </source>
</evidence>